<keyword evidence="7" id="KW-0175">Coiled coil</keyword>
<evidence type="ECO:0000259" key="9">
    <source>
        <dbReference type="Pfam" id="PF01618"/>
    </source>
</evidence>
<protein>
    <submittedName>
        <fullName evidence="10">MotA/TolQ/ExbB proton channel family protein</fullName>
    </submittedName>
</protein>
<keyword evidence="4 8" id="KW-1133">Transmembrane helix</keyword>
<dbReference type="EMBL" id="DXGH01000012">
    <property type="protein sequence ID" value="HIW80467.1"/>
    <property type="molecule type" value="Genomic_DNA"/>
</dbReference>
<dbReference type="GO" id="GO:0005886">
    <property type="term" value="C:plasma membrane"/>
    <property type="evidence" value="ECO:0007669"/>
    <property type="project" value="UniProtKB-SubCell"/>
</dbReference>
<comment type="subcellular location">
    <subcellularLocation>
        <location evidence="1">Cell membrane</location>
        <topology evidence="1">Multi-pass membrane protein</topology>
    </subcellularLocation>
    <subcellularLocation>
        <location evidence="6">Membrane</location>
        <topology evidence="6">Multi-pass membrane protein</topology>
    </subcellularLocation>
</comment>
<evidence type="ECO:0000256" key="6">
    <source>
        <dbReference type="RuleBase" id="RU004057"/>
    </source>
</evidence>
<keyword evidence="2" id="KW-1003">Cell membrane</keyword>
<dbReference type="Pfam" id="PF01618">
    <property type="entry name" value="MotA_ExbB"/>
    <property type="match status" value="1"/>
</dbReference>
<keyword evidence="5 8" id="KW-0472">Membrane</keyword>
<evidence type="ECO:0000256" key="4">
    <source>
        <dbReference type="ARBA" id="ARBA00022989"/>
    </source>
</evidence>
<keyword evidence="6" id="KW-0813">Transport</keyword>
<evidence type="ECO:0000256" key="7">
    <source>
        <dbReference type="SAM" id="Coils"/>
    </source>
</evidence>
<name>A0A9D1R5I7_9FIRM</name>
<gene>
    <name evidence="10" type="ORF">H9742_02895</name>
</gene>
<accession>A0A9D1R5I7</accession>
<evidence type="ECO:0000256" key="3">
    <source>
        <dbReference type="ARBA" id="ARBA00022692"/>
    </source>
</evidence>
<dbReference type="AlphaFoldDB" id="A0A9D1R5I7"/>
<evidence type="ECO:0000256" key="2">
    <source>
        <dbReference type="ARBA" id="ARBA00022475"/>
    </source>
</evidence>
<evidence type="ECO:0000256" key="1">
    <source>
        <dbReference type="ARBA" id="ARBA00004651"/>
    </source>
</evidence>
<organism evidence="10 11">
    <name type="scientific">Candidatus Acetatifactor stercoripullorum</name>
    <dbReference type="NCBI Taxonomy" id="2838414"/>
    <lineage>
        <taxon>Bacteria</taxon>
        <taxon>Bacillati</taxon>
        <taxon>Bacillota</taxon>
        <taxon>Clostridia</taxon>
        <taxon>Lachnospirales</taxon>
        <taxon>Lachnospiraceae</taxon>
        <taxon>Acetatifactor</taxon>
    </lineage>
</organism>
<feature type="transmembrane region" description="Helical" evidence="8">
    <location>
        <begin position="7"/>
        <end position="27"/>
    </location>
</feature>
<evidence type="ECO:0000256" key="5">
    <source>
        <dbReference type="ARBA" id="ARBA00023136"/>
    </source>
</evidence>
<comment type="similarity">
    <text evidence="6">Belongs to the exbB/tolQ family.</text>
</comment>
<keyword evidence="6" id="KW-0653">Protein transport</keyword>
<feature type="domain" description="MotA/TolQ/ExbB proton channel" evidence="9">
    <location>
        <begin position="133"/>
        <end position="224"/>
    </location>
</feature>
<dbReference type="Proteomes" id="UP000824265">
    <property type="component" value="Unassembled WGS sequence"/>
</dbReference>
<comment type="caution">
    <text evidence="10">The sequence shown here is derived from an EMBL/GenBank/DDBJ whole genome shotgun (WGS) entry which is preliminary data.</text>
</comment>
<keyword evidence="3 8" id="KW-0812">Transmembrane</keyword>
<proteinExistence type="inferred from homology"/>
<reference evidence="10" key="2">
    <citation type="submission" date="2021-04" db="EMBL/GenBank/DDBJ databases">
        <authorList>
            <person name="Gilroy R."/>
        </authorList>
    </citation>
    <scope>NUCLEOTIDE SEQUENCE</scope>
    <source>
        <strain evidence="10">CHK195-6426</strain>
    </source>
</reference>
<feature type="coiled-coil region" evidence="7">
    <location>
        <begin position="338"/>
        <end position="369"/>
    </location>
</feature>
<feature type="transmembrane region" description="Helical" evidence="8">
    <location>
        <begin position="33"/>
        <end position="53"/>
    </location>
</feature>
<evidence type="ECO:0000313" key="11">
    <source>
        <dbReference type="Proteomes" id="UP000824265"/>
    </source>
</evidence>
<dbReference type="RefSeq" id="WP_318702917.1">
    <property type="nucleotide sequence ID" value="NZ_CALWMU010000025.1"/>
</dbReference>
<reference evidence="10" key="1">
    <citation type="journal article" date="2021" name="PeerJ">
        <title>Extensive microbial diversity within the chicken gut microbiome revealed by metagenomics and culture.</title>
        <authorList>
            <person name="Gilroy R."/>
            <person name="Ravi A."/>
            <person name="Getino M."/>
            <person name="Pursley I."/>
            <person name="Horton D.L."/>
            <person name="Alikhan N.F."/>
            <person name="Baker D."/>
            <person name="Gharbi K."/>
            <person name="Hall N."/>
            <person name="Watson M."/>
            <person name="Adriaenssens E.M."/>
            <person name="Foster-Nyarko E."/>
            <person name="Jarju S."/>
            <person name="Secka A."/>
            <person name="Antonio M."/>
            <person name="Oren A."/>
            <person name="Chaudhuri R.R."/>
            <person name="La Ragione R."/>
            <person name="Hildebrand F."/>
            <person name="Pallen M.J."/>
        </authorList>
    </citation>
    <scope>NUCLEOTIDE SEQUENCE</scope>
    <source>
        <strain evidence="10">CHK195-6426</strain>
    </source>
</reference>
<sequence>MKNKLYYLLFVVYALVVVFILYINGVFSQDTSGLVNLLINVGFLVIIGILFIISSVSFSRLNRCTDDLCEAADQLYQEYKEKGQNLWESCRDKKDLFHEEILKTAFSKYKARISNYRTKRGYAGTCDLEEYINEDLLDQAAMTYYNSGIAGTMTGLGILGTFLGLTMGLGSFDGNDIFTISDNVGPLLSGMKVAFHTSVYGIFFSLVFNFVYRSIMSDAYEKLERFLQVFRQCAMPPEMPADENGAAMLVYQANMSRSMKEIAQLLRGNALDQTAGVERIVKEFVEQMQSALGTDFGRFGNTMRATQEAQQAYADNCRNLIDAATALVEVNRNVQETLAQIMKRQEEFAQELNAQKEKLEDTCENISDEVSSQLYTFTQTRSAYEK</sequence>
<evidence type="ECO:0000313" key="10">
    <source>
        <dbReference type="EMBL" id="HIW80467.1"/>
    </source>
</evidence>
<feature type="transmembrane region" description="Helical" evidence="8">
    <location>
        <begin position="149"/>
        <end position="173"/>
    </location>
</feature>
<evidence type="ECO:0000256" key="8">
    <source>
        <dbReference type="SAM" id="Phobius"/>
    </source>
</evidence>
<feature type="transmembrane region" description="Helical" evidence="8">
    <location>
        <begin position="193"/>
        <end position="212"/>
    </location>
</feature>
<dbReference type="InterPro" id="IPR002898">
    <property type="entry name" value="MotA_ExbB_proton_chnl"/>
</dbReference>
<dbReference type="GO" id="GO:0015031">
    <property type="term" value="P:protein transport"/>
    <property type="evidence" value="ECO:0007669"/>
    <property type="project" value="UniProtKB-KW"/>
</dbReference>